<evidence type="ECO:0000256" key="1">
    <source>
        <dbReference type="SAM" id="MobiDB-lite"/>
    </source>
</evidence>
<reference evidence="3" key="1">
    <citation type="submission" date="2016-10" db="EMBL/GenBank/DDBJ databases">
        <authorList>
            <person name="Varghese N."/>
            <person name="Submissions S."/>
        </authorList>
    </citation>
    <scope>NUCLEOTIDE SEQUENCE [LARGE SCALE GENOMIC DNA]</scope>
    <source>
        <strain evidence="3">DSM 43163</strain>
    </source>
</reference>
<evidence type="ECO:0000313" key="3">
    <source>
        <dbReference type="Proteomes" id="UP000236723"/>
    </source>
</evidence>
<keyword evidence="3" id="KW-1185">Reference proteome</keyword>
<evidence type="ECO:0000313" key="2">
    <source>
        <dbReference type="EMBL" id="SEG89600.1"/>
    </source>
</evidence>
<organism evidence="2 3">
    <name type="scientific">Thermomonospora echinospora</name>
    <dbReference type="NCBI Taxonomy" id="1992"/>
    <lineage>
        <taxon>Bacteria</taxon>
        <taxon>Bacillati</taxon>
        <taxon>Actinomycetota</taxon>
        <taxon>Actinomycetes</taxon>
        <taxon>Streptosporangiales</taxon>
        <taxon>Thermomonosporaceae</taxon>
        <taxon>Thermomonospora</taxon>
    </lineage>
</organism>
<feature type="non-terminal residue" evidence="2">
    <location>
        <position position="1"/>
    </location>
</feature>
<protein>
    <submittedName>
        <fullName evidence="2">Uncharacterized protein</fullName>
    </submittedName>
</protein>
<feature type="region of interest" description="Disordered" evidence="1">
    <location>
        <begin position="1"/>
        <end position="25"/>
    </location>
</feature>
<feature type="compositionally biased region" description="Polar residues" evidence="1">
    <location>
        <begin position="1"/>
        <end position="11"/>
    </location>
</feature>
<dbReference type="AlphaFoldDB" id="A0A1H6DW72"/>
<gene>
    <name evidence="2" type="ORF">SAMN04489712_1241</name>
</gene>
<accession>A0A1H6DW72</accession>
<dbReference type="EMBL" id="FNVO01000024">
    <property type="protein sequence ID" value="SEG89600.1"/>
    <property type="molecule type" value="Genomic_DNA"/>
</dbReference>
<name>A0A1H6DW72_9ACTN</name>
<sequence>DARNSYWNNITPDPADHDPAAGQVA</sequence>
<proteinExistence type="predicted"/>
<dbReference type="Proteomes" id="UP000236723">
    <property type="component" value="Unassembled WGS sequence"/>
</dbReference>